<comment type="subcellular location">
    <subcellularLocation>
        <location evidence="16">Cell membrane</location>
        <topology evidence="16">Multi-pass membrane protein</topology>
    </subcellularLocation>
</comment>
<keyword evidence="14 16" id="KW-0472">Membrane</keyword>
<dbReference type="EMBL" id="JAPFPW010000018">
    <property type="protein sequence ID" value="MCW7754923.1"/>
    <property type="molecule type" value="Genomic_DNA"/>
</dbReference>
<evidence type="ECO:0000256" key="6">
    <source>
        <dbReference type="ARBA" id="ARBA00022643"/>
    </source>
</evidence>
<dbReference type="PANTHER" id="PTHR30578:SF1">
    <property type="entry name" value="NA(+)-TRANSLOCATING NADH-QUINONE REDUCTASE SUBUNIT B"/>
    <property type="match status" value="1"/>
</dbReference>
<feature type="transmembrane region" description="Helical" evidence="16">
    <location>
        <begin position="253"/>
        <end position="272"/>
    </location>
</feature>
<feature type="transmembrane region" description="Helical" evidence="16">
    <location>
        <begin position="58"/>
        <end position="75"/>
    </location>
</feature>
<gene>
    <name evidence="16" type="primary">nqrB</name>
    <name evidence="17" type="ORF">OOT00_13100</name>
</gene>
<organism evidence="17 18">
    <name type="scientific">Desulfobotulus pelophilus</name>
    <dbReference type="NCBI Taxonomy" id="2823377"/>
    <lineage>
        <taxon>Bacteria</taxon>
        <taxon>Pseudomonadati</taxon>
        <taxon>Thermodesulfobacteriota</taxon>
        <taxon>Desulfobacteria</taxon>
        <taxon>Desulfobacterales</taxon>
        <taxon>Desulfobacteraceae</taxon>
        <taxon>Desulfobotulus</taxon>
    </lineage>
</organism>
<dbReference type="Pfam" id="PF03116">
    <property type="entry name" value="NQR2_RnfD_RnfE"/>
    <property type="match status" value="1"/>
</dbReference>
<proteinExistence type="inferred from homology"/>
<keyword evidence="2 16" id="KW-1003">Cell membrane</keyword>
<keyword evidence="12 16" id="KW-0406">Ion transport</keyword>
<dbReference type="Proteomes" id="UP001209681">
    <property type="component" value="Unassembled WGS sequence"/>
</dbReference>
<evidence type="ECO:0000256" key="15">
    <source>
        <dbReference type="ARBA" id="ARBA00023201"/>
    </source>
</evidence>
<keyword evidence="11 16" id="KW-0915">Sodium</keyword>
<keyword evidence="4 16" id="KW-0597">Phosphoprotein</keyword>
<keyword evidence="15 16" id="KW-0739">Sodium transport</keyword>
<dbReference type="InterPro" id="IPR010966">
    <property type="entry name" value="NqrB"/>
</dbReference>
<name>A0ABT3NBU0_9BACT</name>
<feature type="transmembrane region" description="Helical" evidence="16">
    <location>
        <begin position="95"/>
        <end position="115"/>
    </location>
</feature>
<evidence type="ECO:0000313" key="18">
    <source>
        <dbReference type="Proteomes" id="UP001209681"/>
    </source>
</evidence>
<evidence type="ECO:0000256" key="16">
    <source>
        <dbReference type="HAMAP-Rule" id="MF_00426"/>
    </source>
</evidence>
<protein>
    <recommendedName>
        <fullName evidence="16">Na(+)-translocating NADH-quinone reductase subunit B</fullName>
        <shortName evidence="16">Na(+)-NQR subunit B</shortName>
        <shortName evidence="16">Na(+)-translocating NQR subunit B</shortName>
        <ecNumber evidence="16">7.2.1.1</ecNumber>
    </recommendedName>
    <alternativeName>
        <fullName evidence="16">NQR complex subunit B</fullName>
    </alternativeName>
    <alternativeName>
        <fullName evidence="16">NQR-1 subunit B</fullName>
    </alternativeName>
</protein>
<evidence type="ECO:0000256" key="12">
    <source>
        <dbReference type="ARBA" id="ARBA00023065"/>
    </source>
</evidence>
<evidence type="ECO:0000256" key="9">
    <source>
        <dbReference type="ARBA" id="ARBA00022989"/>
    </source>
</evidence>
<dbReference type="NCBIfam" id="TIGR01937">
    <property type="entry name" value="nqrB"/>
    <property type="match status" value="1"/>
</dbReference>
<dbReference type="RefSeq" id="WP_265425837.1">
    <property type="nucleotide sequence ID" value="NZ_JAPFPW010000018.1"/>
</dbReference>
<feature type="transmembrane region" description="Helical" evidence="16">
    <location>
        <begin position="305"/>
        <end position="323"/>
    </location>
</feature>
<keyword evidence="13 16" id="KW-0830">Ubiquinone</keyword>
<comment type="subunit">
    <text evidence="16">Composed of six subunits; NqrA, NqrB, NqrC, NqrD, NqrE and NqrF.</text>
</comment>
<evidence type="ECO:0000313" key="17">
    <source>
        <dbReference type="EMBL" id="MCW7754923.1"/>
    </source>
</evidence>
<dbReference type="PIRSF" id="PIRSF016055">
    <property type="entry name" value="NADH-UbQ_OxRdtase_B_su"/>
    <property type="match status" value="1"/>
</dbReference>
<keyword evidence="5 16" id="KW-0285">Flavoprotein</keyword>
<evidence type="ECO:0000256" key="11">
    <source>
        <dbReference type="ARBA" id="ARBA00023053"/>
    </source>
</evidence>
<keyword evidence="7 16" id="KW-0812">Transmembrane</keyword>
<evidence type="ECO:0000256" key="8">
    <source>
        <dbReference type="ARBA" id="ARBA00022967"/>
    </source>
</evidence>
<dbReference type="PANTHER" id="PTHR30578">
    <property type="entry name" value="ELECTRON TRANSPORT COMPLEX PROTEIN RNFD"/>
    <property type="match status" value="1"/>
</dbReference>
<dbReference type="EC" id="7.2.1.1" evidence="16"/>
<evidence type="ECO:0000256" key="2">
    <source>
        <dbReference type="ARBA" id="ARBA00022475"/>
    </source>
</evidence>
<comment type="function">
    <text evidence="16">NQR complex catalyzes the reduction of ubiquinone-1 to ubiquinol by two successive reactions, coupled with the transport of Na(+) ions from the cytoplasm to the periplasm. NqrA to NqrE are probably involved in the second step, the conversion of ubisemiquinone to ubiquinol.</text>
</comment>
<keyword evidence="10 16" id="KW-0520">NAD</keyword>
<comment type="caution">
    <text evidence="17">The sequence shown here is derived from an EMBL/GenBank/DDBJ whole genome shotgun (WGS) entry which is preliminary data.</text>
</comment>
<accession>A0ABT3NBU0</accession>
<evidence type="ECO:0000256" key="13">
    <source>
        <dbReference type="ARBA" id="ARBA00023075"/>
    </source>
</evidence>
<evidence type="ECO:0000256" key="3">
    <source>
        <dbReference type="ARBA" id="ARBA00022519"/>
    </source>
</evidence>
<keyword evidence="1 16" id="KW-0813">Transport</keyword>
<keyword evidence="8 16" id="KW-1278">Translocase</keyword>
<keyword evidence="18" id="KW-1185">Reference proteome</keyword>
<evidence type="ECO:0000256" key="5">
    <source>
        <dbReference type="ARBA" id="ARBA00022630"/>
    </source>
</evidence>
<keyword evidence="9 16" id="KW-1133">Transmembrane helix</keyword>
<evidence type="ECO:0000256" key="1">
    <source>
        <dbReference type="ARBA" id="ARBA00022448"/>
    </source>
</evidence>
<comment type="caution">
    <text evidence="16">Lacks conserved residue(s) required for the propagation of feature annotation.</text>
</comment>
<evidence type="ECO:0000256" key="4">
    <source>
        <dbReference type="ARBA" id="ARBA00022553"/>
    </source>
</evidence>
<keyword evidence="6 16" id="KW-0288">FMN</keyword>
<feature type="transmembrane region" description="Helical" evidence="16">
    <location>
        <begin position="335"/>
        <end position="353"/>
    </location>
</feature>
<reference evidence="17 18" key="1">
    <citation type="submission" date="2022-11" db="EMBL/GenBank/DDBJ databases">
        <title>Desulfobotulus tamanensis H1 sp. nov. - anaerobic, alkaliphilic, sulphate reducing bacterium isolated from terrestrial mud volcano.</title>
        <authorList>
            <person name="Frolova A."/>
            <person name="Merkel A.Y."/>
            <person name="Slobodkin A.I."/>
        </authorList>
    </citation>
    <scope>NUCLEOTIDE SEQUENCE [LARGE SCALE GENOMIC DNA]</scope>
    <source>
        <strain evidence="17 18">H1</strain>
    </source>
</reference>
<keyword evidence="3" id="KW-0997">Cell inner membrane</keyword>
<comment type="similarity">
    <text evidence="16">Belongs to the NqrB/RnfD family.</text>
</comment>
<feature type="modified residue" description="FMN phosphoryl threonine" evidence="16">
    <location>
        <position position="212"/>
    </location>
</feature>
<dbReference type="HAMAP" id="MF_00426">
    <property type="entry name" value="NqrB"/>
    <property type="match status" value="1"/>
</dbReference>
<sequence length="390" mass="42115">MQRWIRSFFDTHRPKFEKEGRLHRYHGLFEAFETIFFLPDSTTSQSPHIRDSLDLKRFMSIVILAIVPVTLFGIYNTGYYACLAAGESTAFIPSFMQGLFIFIPLLVVSYGVGFFWEALFAVRRGHGISEGFLVSGLLYPLILPPDLPLWQAAIGISFGVVIGKEIFGGTGRNLLNPALTARAFVFFAYPGQMSGDAVWISGGATDAVSGATALAISAQAEPGSQIPAMLDQAGLGLFELFVGRTPGSIGETSALLCIVGALILIITGVANWRIMVGGVLGVLGTGMLLNQLATGSFAAAMALPAYYHLVMGGFAFGIVFMATDPVSAPGTDAARWLYGFLIGALTVLIRVFNPAYPEGTMLAILFMNLFAPLLDHFVIQIRLRKRISHV</sequence>
<feature type="transmembrane region" description="Helical" evidence="16">
    <location>
        <begin position="359"/>
        <end position="379"/>
    </location>
</feature>
<evidence type="ECO:0000256" key="10">
    <source>
        <dbReference type="ARBA" id="ARBA00023027"/>
    </source>
</evidence>
<evidence type="ECO:0000256" key="14">
    <source>
        <dbReference type="ARBA" id="ARBA00023136"/>
    </source>
</evidence>
<dbReference type="InterPro" id="IPR004338">
    <property type="entry name" value="NqrB/RnfD"/>
</dbReference>
<evidence type="ECO:0000256" key="7">
    <source>
        <dbReference type="ARBA" id="ARBA00022692"/>
    </source>
</evidence>
<comment type="cofactor">
    <cofactor evidence="16">
        <name>FMN</name>
        <dbReference type="ChEBI" id="CHEBI:58210"/>
    </cofactor>
</comment>
<comment type="catalytic activity">
    <reaction evidence="16">
        <text>a ubiquinone + n Na(+)(in) + NADH + H(+) = a ubiquinol + n Na(+)(out) + NAD(+)</text>
        <dbReference type="Rhea" id="RHEA:47748"/>
        <dbReference type="Rhea" id="RHEA-COMP:9565"/>
        <dbReference type="Rhea" id="RHEA-COMP:9566"/>
        <dbReference type="ChEBI" id="CHEBI:15378"/>
        <dbReference type="ChEBI" id="CHEBI:16389"/>
        <dbReference type="ChEBI" id="CHEBI:17976"/>
        <dbReference type="ChEBI" id="CHEBI:29101"/>
        <dbReference type="ChEBI" id="CHEBI:57540"/>
        <dbReference type="ChEBI" id="CHEBI:57945"/>
        <dbReference type="EC" id="7.2.1.1"/>
    </reaction>
</comment>
<dbReference type="NCBIfam" id="NF003756">
    <property type="entry name" value="PRK05349.1"/>
    <property type="match status" value="1"/>
</dbReference>